<evidence type="ECO:0000256" key="1">
    <source>
        <dbReference type="ARBA" id="ARBA00001554"/>
    </source>
</evidence>
<dbReference type="EMBL" id="SNUX01000004">
    <property type="protein sequence ID" value="TES46728.1"/>
    <property type="molecule type" value="Genomic_DNA"/>
</dbReference>
<dbReference type="InterPro" id="IPR036428">
    <property type="entry name" value="PCD_sf"/>
</dbReference>
<reference evidence="5 6" key="1">
    <citation type="submission" date="2019-03" db="EMBL/GenBank/DDBJ databases">
        <authorList>
            <person name="Liu G."/>
        </authorList>
    </citation>
    <scope>NUCLEOTIDE SEQUENCE [LARGE SCALE GENOMIC DNA]</scope>
    <source>
        <strain evidence="5 6">DSM 19099</strain>
    </source>
</reference>
<organism evidence="5 6">
    <name type="scientific">Shouchella lehensis</name>
    <dbReference type="NCBI Taxonomy" id="300825"/>
    <lineage>
        <taxon>Bacteria</taxon>
        <taxon>Bacillati</taxon>
        <taxon>Bacillota</taxon>
        <taxon>Bacilli</taxon>
        <taxon>Bacillales</taxon>
        <taxon>Bacillaceae</taxon>
        <taxon>Shouchella</taxon>
    </lineage>
</organism>
<dbReference type="InterPro" id="IPR001533">
    <property type="entry name" value="Pterin_deHydtase"/>
</dbReference>
<accession>A0A4Y7WG54</accession>
<evidence type="ECO:0000256" key="3">
    <source>
        <dbReference type="ARBA" id="ARBA00013252"/>
    </source>
</evidence>
<dbReference type="PANTHER" id="PTHR12599">
    <property type="entry name" value="PTERIN-4-ALPHA-CARBINOLAMINE DEHYDRATASE"/>
    <property type="match status" value="1"/>
</dbReference>
<name>A0A4Y7WG54_9BACI</name>
<dbReference type="AlphaFoldDB" id="A0A4Y7WG54"/>
<keyword evidence="4" id="KW-0456">Lyase</keyword>
<dbReference type="Gene3D" id="3.30.1360.20">
    <property type="entry name" value="Transcriptional coactivator/pterin dehydratase"/>
    <property type="match status" value="1"/>
</dbReference>
<dbReference type="GO" id="GO:0008124">
    <property type="term" value="F:4-alpha-hydroxytetrahydrobiopterin dehydratase activity"/>
    <property type="evidence" value="ECO:0007669"/>
    <property type="project" value="UniProtKB-EC"/>
</dbReference>
<dbReference type="Proteomes" id="UP000298210">
    <property type="component" value="Unassembled WGS sequence"/>
</dbReference>
<dbReference type="GO" id="GO:0006729">
    <property type="term" value="P:tetrahydrobiopterin biosynthetic process"/>
    <property type="evidence" value="ECO:0007669"/>
    <property type="project" value="InterPro"/>
</dbReference>
<proteinExistence type="inferred from homology"/>
<evidence type="ECO:0000313" key="5">
    <source>
        <dbReference type="EMBL" id="TES46728.1"/>
    </source>
</evidence>
<comment type="similarity">
    <text evidence="2">Belongs to the pterin-4-alpha-carbinolamine dehydratase family.</text>
</comment>
<dbReference type="CDD" id="cd00488">
    <property type="entry name" value="PCD_DCoH"/>
    <property type="match status" value="1"/>
</dbReference>
<comment type="caution">
    <text evidence="5">The sequence shown here is derived from an EMBL/GenBank/DDBJ whole genome shotgun (WGS) entry which is preliminary data.</text>
</comment>
<dbReference type="SUPFAM" id="SSF55248">
    <property type="entry name" value="PCD-like"/>
    <property type="match status" value="1"/>
</dbReference>
<dbReference type="PANTHER" id="PTHR12599:SF0">
    <property type="entry name" value="PTERIN-4-ALPHA-CARBINOLAMINE DEHYDRATASE"/>
    <property type="match status" value="1"/>
</dbReference>
<comment type="catalytic activity">
    <reaction evidence="1">
        <text>(4aS,6R)-4a-hydroxy-L-erythro-5,6,7,8-tetrahydrobiopterin = (6R)-L-erythro-6,7-dihydrobiopterin + H2O</text>
        <dbReference type="Rhea" id="RHEA:11920"/>
        <dbReference type="ChEBI" id="CHEBI:15377"/>
        <dbReference type="ChEBI" id="CHEBI:15642"/>
        <dbReference type="ChEBI" id="CHEBI:43120"/>
        <dbReference type="EC" id="4.2.1.96"/>
    </reaction>
</comment>
<protein>
    <recommendedName>
        <fullName evidence="3">4a-hydroxytetrahydrobiopterin dehydratase</fullName>
        <ecNumber evidence="3">4.2.1.96</ecNumber>
    </recommendedName>
</protein>
<sequence>MTLGQLIKEAEKLEHWTVEGETLIRHFSFDDFLAGIDFVQNVSAYSEGAQHHPYIIIDHTTITIKWTTVDKGKLTQKDLDAARACDQFYSH</sequence>
<dbReference type="Pfam" id="PF01329">
    <property type="entry name" value="Pterin_4a"/>
    <property type="match status" value="1"/>
</dbReference>
<gene>
    <name evidence="5" type="ORF">E2L03_18800</name>
</gene>
<evidence type="ECO:0000256" key="2">
    <source>
        <dbReference type="ARBA" id="ARBA00006472"/>
    </source>
</evidence>
<evidence type="ECO:0000313" key="6">
    <source>
        <dbReference type="Proteomes" id="UP000298210"/>
    </source>
</evidence>
<dbReference type="EC" id="4.2.1.96" evidence="3"/>
<evidence type="ECO:0000256" key="4">
    <source>
        <dbReference type="ARBA" id="ARBA00023239"/>
    </source>
</evidence>